<comment type="caution">
    <text evidence="2">The sequence shown here is derived from an EMBL/GenBank/DDBJ whole genome shotgun (WGS) entry which is preliminary data.</text>
</comment>
<organism evidence="2 3">
    <name type="scientific">Leucocoprinus birnbaumii</name>
    <dbReference type="NCBI Taxonomy" id="56174"/>
    <lineage>
        <taxon>Eukaryota</taxon>
        <taxon>Fungi</taxon>
        <taxon>Dikarya</taxon>
        <taxon>Basidiomycota</taxon>
        <taxon>Agaricomycotina</taxon>
        <taxon>Agaricomycetes</taxon>
        <taxon>Agaricomycetidae</taxon>
        <taxon>Agaricales</taxon>
        <taxon>Agaricineae</taxon>
        <taxon>Agaricaceae</taxon>
        <taxon>Leucocoprinus</taxon>
    </lineage>
</organism>
<dbReference type="AlphaFoldDB" id="A0AAD5YWJ9"/>
<dbReference type="PANTHER" id="PTHR40635">
    <property type="match status" value="1"/>
</dbReference>
<sequence length="378" mass="42070">MSFKTRNLYYLRISEHSVLPIYLYLDERHLDWMSDQVLQHVLSDLRPRILPKLLAEAGVFATPSVSKKAVVDTHRGDNYQFCYFLRRTEPHSVAIKTRNYVARSQIRTRSTAKPPPATSAATSPRRAQRKRKMRSGSTPSATSPPSRTSKKQKQDVPLSMDMSGSLEDEGLISTTEKRARLAEVVDVDQDEEMIDLTGGGDIDENNDEDQSWTPQRDTLGLPEEEEEEKPKPALQLRYKGFGIYGQCLCIVVEPWPALRSTTRPPQELGGIGSKKSTEKQAHIPSTSTIAARAKTPLFLADEDIHQDDAQPPIQNPVTNPWDELETIEDSDDDSEMGGMMAFSQALNLAGDSRPGAAGDDDEMEGAVLFGDADEARQL</sequence>
<gene>
    <name evidence="2" type="ORF">NP233_g5601</name>
</gene>
<evidence type="ECO:0000313" key="3">
    <source>
        <dbReference type="Proteomes" id="UP001213000"/>
    </source>
</evidence>
<evidence type="ECO:0000256" key="1">
    <source>
        <dbReference type="SAM" id="MobiDB-lite"/>
    </source>
</evidence>
<feature type="compositionally biased region" description="Acidic residues" evidence="1">
    <location>
        <begin position="201"/>
        <end position="210"/>
    </location>
</feature>
<feature type="region of interest" description="Disordered" evidence="1">
    <location>
        <begin position="350"/>
        <end position="378"/>
    </location>
</feature>
<proteinExistence type="predicted"/>
<dbReference type="PANTHER" id="PTHR40635:SF1">
    <property type="match status" value="1"/>
</dbReference>
<feature type="region of interest" description="Disordered" evidence="1">
    <location>
        <begin position="183"/>
        <end position="231"/>
    </location>
</feature>
<evidence type="ECO:0000313" key="2">
    <source>
        <dbReference type="EMBL" id="KAJ3568608.1"/>
    </source>
</evidence>
<feature type="compositionally biased region" description="Acidic residues" evidence="1">
    <location>
        <begin position="185"/>
        <end position="194"/>
    </location>
</feature>
<name>A0AAD5YWJ9_9AGAR</name>
<protein>
    <submittedName>
        <fullName evidence="2">Uncharacterized protein</fullName>
    </submittedName>
</protein>
<feature type="region of interest" description="Disordered" evidence="1">
    <location>
        <begin position="104"/>
        <end position="171"/>
    </location>
</feature>
<feature type="compositionally biased region" description="Low complexity" evidence="1">
    <location>
        <begin position="107"/>
        <end position="125"/>
    </location>
</feature>
<reference evidence="2" key="1">
    <citation type="submission" date="2022-07" db="EMBL/GenBank/DDBJ databases">
        <title>Genome Sequence of Leucocoprinus birnbaumii.</title>
        <authorList>
            <person name="Buettner E."/>
        </authorList>
    </citation>
    <scope>NUCLEOTIDE SEQUENCE</scope>
    <source>
        <strain evidence="2">VT141</strain>
    </source>
</reference>
<dbReference type="EMBL" id="JANIEX010000335">
    <property type="protein sequence ID" value="KAJ3568608.1"/>
    <property type="molecule type" value="Genomic_DNA"/>
</dbReference>
<accession>A0AAD5YWJ9</accession>
<feature type="region of interest" description="Disordered" evidence="1">
    <location>
        <begin position="262"/>
        <end position="288"/>
    </location>
</feature>
<feature type="compositionally biased region" description="Low complexity" evidence="1">
    <location>
        <begin position="135"/>
        <end position="147"/>
    </location>
</feature>
<keyword evidence="3" id="KW-1185">Reference proteome</keyword>
<dbReference type="Proteomes" id="UP001213000">
    <property type="component" value="Unassembled WGS sequence"/>
</dbReference>